<evidence type="ECO:0000259" key="6">
    <source>
        <dbReference type="PROSITE" id="PS50109"/>
    </source>
</evidence>
<keyword evidence="8" id="KW-1185">Reference proteome</keyword>
<dbReference type="EMBL" id="JAPNKE010000002">
    <property type="protein sequence ID" value="MCY1013898.1"/>
    <property type="molecule type" value="Genomic_DNA"/>
</dbReference>
<comment type="catalytic activity">
    <reaction evidence="1">
        <text>ATP + protein L-histidine = ADP + protein N-phospho-L-histidine.</text>
        <dbReference type="EC" id="2.7.13.3"/>
    </reaction>
</comment>
<accession>A0A9X3F0V7</accession>
<gene>
    <name evidence="7" type="ORF">OV079_51910</name>
</gene>
<feature type="domain" description="Histidine kinase" evidence="6">
    <location>
        <begin position="1"/>
        <end position="179"/>
    </location>
</feature>
<dbReference type="PRINTS" id="PR00344">
    <property type="entry name" value="BCTRLSENSOR"/>
</dbReference>
<dbReference type="SMART" id="SM00387">
    <property type="entry name" value="HATPase_c"/>
    <property type="match status" value="1"/>
</dbReference>
<organism evidence="7 8">
    <name type="scientific">Nannocystis pusilla</name>
    <dbReference type="NCBI Taxonomy" id="889268"/>
    <lineage>
        <taxon>Bacteria</taxon>
        <taxon>Pseudomonadati</taxon>
        <taxon>Myxococcota</taxon>
        <taxon>Polyangia</taxon>
        <taxon>Nannocystales</taxon>
        <taxon>Nannocystaceae</taxon>
        <taxon>Nannocystis</taxon>
    </lineage>
</organism>
<dbReference type="GO" id="GO:0005524">
    <property type="term" value="F:ATP binding"/>
    <property type="evidence" value="ECO:0007669"/>
    <property type="project" value="UniProtKB-KW"/>
</dbReference>
<dbReference type="InterPro" id="IPR003594">
    <property type="entry name" value="HATPase_dom"/>
</dbReference>
<evidence type="ECO:0000256" key="2">
    <source>
        <dbReference type="ARBA" id="ARBA00012438"/>
    </source>
</evidence>
<dbReference type="PANTHER" id="PTHR43304">
    <property type="entry name" value="PHYTOCHROME-LIKE PROTEIN CPH1"/>
    <property type="match status" value="1"/>
</dbReference>
<evidence type="ECO:0000256" key="5">
    <source>
        <dbReference type="ARBA" id="ARBA00022777"/>
    </source>
</evidence>
<dbReference type="PANTHER" id="PTHR43304:SF1">
    <property type="entry name" value="PAC DOMAIN-CONTAINING PROTEIN"/>
    <property type="match status" value="1"/>
</dbReference>
<keyword evidence="5" id="KW-0418">Kinase</keyword>
<evidence type="ECO:0000313" key="8">
    <source>
        <dbReference type="Proteomes" id="UP001150924"/>
    </source>
</evidence>
<dbReference type="GO" id="GO:0007165">
    <property type="term" value="P:signal transduction"/>
    <property type="evidence" value="ECO:0007669"/>
    <property type="project" value="UniProtKB-ARBA"/>
</dbReference>
<dbReference type="PROSITE" id="PS50109">
    <property type="entry name" value="HIS_KIN"/>
    <property type="match status" value="1"/>
</dbReference>
<keyword evidence="7" id="KW-0067">ATP-binding</keyword>
<dbReference type="InterPro" id="IPR005467">
    <property type="entry name" value="His_kinase_dom"/>
</dbReference>
<keyword evidence="7" id="KW-0547">Nucleotide-binding</keyword>
<evidence type="ECO:0000256" key="3">
    <source>
        <dbReference type="ARBA" id="ARBA00022553"/>
    </source>
</evidence>
<dbReference type="Pfam" id="PF02518">
    <property type="entry name" value="HATPase_c"/>
    <property type="match status" value="1"/>
</dbReference>
<dbReference type="InterPro" id="IPR004358">
    <property type="entry name" value="Sig_transdc_His_kin-like_C"/>
</dbReference>
<dbReference type="SUPFAM" id="SSF55874">
    <property type="entry name" value="ATPase domain of HSP90 chaperone/DNA topoisomerase II/histidine kinase"/>
    <property type="match status" value="1"/>
</dbReference>
<name>A0A9X3F0V7_9BACT</name>
<keyword evidence="4" id="KW-0808">Transferase</keyword>
<evidence type="ECO:0000256" key="4">
    <source>
        <dbReference type="ARBA" id="ARBA00022679"/>
    </source>
</evidence>
<dbReference type="Gene3D" id="3.30.565.10">
    <property type="entry name" value="Histidine kinase-like ATPase, C-terminal domain"/>
    <property type="match status" value="1"/>
</dbReference>
<evidence type="ECO:0000256" key="1">
    <source>
        <dbReference type="ARBA" id="ARBA00000085"/>
    </source>
</evidence>
<keyword evidence="3" id="KW-0597">Phosphoprotein</keyword>
<dbReference type="FunFam" id="3.30.565.10:FF:000006">
    <property type="entry name" value="Sensor histidine kinase WalK"/>
    <property type="match status" value="1"/>
</dbReference>
<sequence length="179" mass="19770">MQDLINDLLMFSRISAKEQAYAKVNLTKIAKSVLSDLEVRIEENEAEVKLGELPTIEADPVHMRQLLQNLIGNALKFTRPDVKPVVEVTAEPASPADRGPDDPEMVKIHVRDNGIGIEPRHHDRIFSIFERLHGRGKYEGTGVGLAVCRKIVEQHRGYIKVASVPGEDDLHDPAAGPAA</sequence>
<dbReference type="RefSeq" id="WP_267778071.1">
    <property type="nucleotide sequence ID" value="NZ_JAPNKE010000002.1"/>
</dbReference>
<dbReference type="AlphaFoldDB" id="A0A9X3F0V7"/>
<comment type="caution">
    <text evidence="7">The sequence shown here is derived from an EMBL/GenBank/DDBJ whole genome shotgun (WGS) entry which is preliminary data.</text>
</comment>
<protein>
    <recommendedName>
        <fullName evidence="2">histidine kinase</fullName>
        <ecNumber evidence="2">2.7.13.3</ecNumber>
    </recommendedName>
</protein>
<proteinExistence type="predicted"/>
<reference evidence="7" key="1">
    <citation type="submission" date="2022-11" db="EMBL/GenBank/DDBJ databases">
        <title>Minimal conservation of predation-associated metabolite biosynthetic gene clusters underscores biosynthetic potential of Myxococcota including descriptions for ten novel species: Archangium lansinium sp. nov., Myxococcus landrumus sp. nov., Nannocystis bai.</title>
        <authorList>
            <person name="Ahearne A."/>
            <person name="Stevens C."/>
            <person name="Phillips K."/>
        </authorList>
    </citation>
    <scope>NUCLEOTIDE SEQUENCE</scope>
    <source>
        <strain evidence="7">Na p29</strain>
    </source>
</reference>
<evidence type="ECO:0000313" key="7">
    <source>
        <dbReference type="EMBL" id="MCY1013898.1"/>
    </source>
</evidence>
<dbReference type="GO" id="GO:0004673">
    <property type="term" value="F:protein histidine kinase activity"/>
    <property type="evidence" value="ECO:0007669"/>
    <property type="project" value="UniProtKB-EC"/>
</dbReference>
<dbReference type="EC" id="2.7.13.3" evidence="2"/>
<dbReference type="InterPro" id="IPR052162">
    <property type="entry name" value="Sensor_kinase/Photoreceptor"/>
</dbReference>
<dbReference type="InterPro" id="IPR036890">
    <property type="entry name" value="HATPase_C_sf"/>
</dbReference>
<dbReference type="Proteomes" id="UP001150924">
    <property type="component" value="Unassembled WGS sequence"/>
</dbReference>